<dbReference type="Gene3D" id="2.30.30.90">
    <property type="match status" value="1"/>
</dbReference>
<protein>
    <submittedName>
        <fullName evidence="3">Ferrous iron transport protein A</fullName>
    </submittedName>
</protein>
<dbReference type="PANTHER" id="PTHR43151">
    <property type="entry name" value="FEOA FAMILY PROTEIN"/>
    <property type="match status" value="1"/>
</dbReference>
<dbReference type="InterPro" id="IPR053184">
    <property type="entry name" value="FeoA-like"/>
</dbReference>
<gene>
    <name evidence="3" type="ORF">H9980_02445</name>
</gene>
<dbReference type="SUPFAM" id="SSF50037">
    <property type="entry name" value="C-terminal domain of transcriptional repressors"/>
    <property type="match status" value="1"/>
</dbReference>
<dbReference type="SMART" id="SM00899">
    <property type="entry name" value="FeoA"/>
    <property type="match status" value="1"/>
</dbReference>
<reference evidence="3" key="1">
    <citation type="journal article" date="2021" name="PeerJ">
        <title>Extensive microbial diversity within the chicken gut microbiome revealed by metagenomics and culture.</title>
        <authorList>
            <person name="Gilroy R."/>
            <person name="Ravi A."/>
            <person name="Getino M."/>
            <person name="Pursley I."/>
            <person name="Horton D.L."/>
            <person name="Alikhan N.F."/>
            <person name="Baker D."/>
            <person name="Gharbi K."/>
            <person name="Hall N."/>
            <person name="Watson M."/>
            <person name="Adriaenssens E.M."/>
            <person name="Foster-Nyarko E."/>
            <person name="Jarju S."/>
            <person name="Secka A."/>
            <person name="Antonio M."/>
            <person name="Oren A."/>
            <person name="Chaudhuri R.R."/>
            <person name="La Ragione R."/>
            <person name="Hildebrand F."/>
            <person name="Pallen M.J."/>
        </authorList>
    </citation>
    <scope>NUCLEOTIDE SEQUENCE</scope>
    <source>
        <strain evidence="3">ChiGjej1B1-14440</strain>
    </source>
</reference>
<dbReference type="Proteomes" id="UP000886724">
    <property type="component" value="Unassembled WGS sequence"/>
</dbReference>
<dbReference type="InterPro" id="IPR038157">
    <property type="entry name" value="FeoA_core_dom"/>
</dbReference>
<dbReference type="Pfam" id="PF04023">
    <property type="entry name" value="FeoA"/>
    <property type="match status" value="1"/>
</dbReference>
<dbReference type="EMBL" id="DXET01000060">
    <property type="protein sequence ID" value="HIX80815.1"/>
    <property type="molecule type" value="Genomic_DNA"/>
</dbReference>
<comment type="caution">
    <text evidence="3">The sequence shown here is derived from an EMBL/GenBank/DDBJ whole genome shotgun (WGS) entry which is preliminary data.</text>
</comment>
<name>A0A9D2BL73_9FIRM</name>
<keyword evidence="1" id="KW-0408">Iron</keyword>
<dbReference type="InterPro" id="IPR007167">
    <property type="entry name" value="Fe-transptr_FeoA-like"/>
</dbReference>
<dbReference type="GO" id="GO:0046914">
    <property type="term" value="F:transition metal ion binding"/>
    <property type="evidence" value="ECO:0007669"/>
    <property type="project" value="InterPro"/>
</dbReference>
<sequence length="70" mass="7699">MMPLTMVNVGEVNKIRKIGGNEETRRFLENLGFVAGSEVTVLSTIGGNVIVNIKDSRIAINQDMARHIMV</sequence>
<reference evidence="3" key="2">
    <citation type="submission" date="2021-04" db="EMBL/GenBank/DDBJ databases">
        <authorList>
            <person name="Gilroy R."/>
        </authorList>
    </citation>
    <scope>NUCLEOTIDE SEQUENCE</scope>
    <source>
        <strain evidence="3">ChiGjej1B1-14440</strain>
    </source>
</reference>
<organism evidence="3 4">
    <name type="scientific">Candidatus Erysipelatoclostridium merdavium</name>
    <dbReference type="NCBI Taxonomy" id="2838566"/>
    <lineage>
        <taxon>Bacteria</taxon>
        <taxon>Bacillati</taxon>
        <taxon>Bacillota</taxon>
        <taxon>Erysipelotrichia</taxon>
        <taxon>Erysipelotrichales</taxon>
        <taxon>Erysipelotrichales incertae sedis</taxon>
    </lineage>
</organism>
<evidence type="ECO:0000313" key="3">
    <source>
        <dbReference type="EMBL" id="HIX80815.1"/>
    </source>
</evidence>
<dbReference type="InterPro" id="IPR008988">
    <property type="entry name" value="Transcriptional_repressor_C"/>
</dbReference>
<feature type="domain" description="Ferrous iron transporter FeoA-like" evidence="2">
    <location>
        <begin position="2"/>
        <end position="70"/>
    </location>
</feature>
<accession>A0A9D2BL73</accession>
<dbReference type="PANTHER" id="PTHR43151:SF1">
    <property type="entry name" value="SSR2333 PROTEIN"/>
    <property type="match status" value="1"/>
</dbReference>
<dbReference type="AlphaFoldDB" id="A0A9D2BL73"/>
<proteinExistence type="predicted"/>
<evidence type="ECO:0000256" key="1">
    <source>
        <dbReference type="ARBA" id="ARBA00023004"/>
    </source>
</evidence>
<evidence type="ECO:0000259" key="2">
    <source>
        <dbReference type="SMART" id="SM00899"/>
    </source>
</evidence>
<evidence type="ECO:0000313" key="4">
    <source>
        <dbReference type="Proteomes" id="UP000886724"/>
    </source>
</evidence>